<accession>A0A931E0U6</accession>
<evidence type="ECO:0000256" key="1">
    <source>
        <dbReference type="SAM" id="SignalP"/>
    </source>
</evidence>
<dbReference type="PANTHER" id="PTHR12110:SF41">
    <property type="entry name" value="INOSOSE DEHYDRATASE"/>
    <property type="match status" value="1"/>
</dbReference>
<dbReference type="PANTHER" id="PTHR12110">
    <property type="entry name" value="HYDROXYPYRUVATE ISOMERASE"/>
    <property type="match status" value="1"/>
</dbReference>
<comment type="caution">
    <text evidence="3">The sequence shown here is derived from an EMBL/GenBank/DDBJ whole genome shotgun (WGS) entry which is preliminary data.</text>
</comment>
<dbReference type="Gene3D" id="3.20.20.150">
    <property type="entry name" value="Divalent-metal-dependent TIM barrel enzymes"/>
    <property type="match status" value="1"/>
</dbReference>
<dbReference type="Pfam" id="PF01261">
    <property type="entry name" value="AP_endonuc_2"/>
    <property type="match status" value="1"/>
</dbReference>
<reference evidence="3" key="1">
    <citation type="submission" date="2020-11" db="EMBL/GenBank/DDBJ databases">
        <title>Bacterial whole genome sequence for Panacibacter sp. DH6.</title>
        <authorList>
            <person name="Le V."/>
            <person name="Ko S."/>
            <person name="Ahn C.-Y."/>
            <person name="Oh H.-M."/>
        </authorList>
    </citation>
    <scope>NUCLEOTIDE SEQUENCE</scope>
    <source>
        <strain evidence="3">DH6</strain>
    </source>
</reference>
<feature type="signal peptide" evidence="1">
    <location>
        <begin position="1"/>
        <end position="28"/>
    </location>
</feature>
<organism evidence="3 4">
    <name type="scientific">Panacibacter microcysteis</name>
    <dbReference type="NCBI Taxonomy" id="2793269"/>
    <lineage>
        <taxon>Bacteria</taxon>
        <taxon>Pseudomonadati</taxon>
        <taxon>Bacteroidota</taxon>
        <taxon>Chitinophagia</taxon>
        <taxon>Chitinophagales</taxon>
        <taxon>Chitinophagaceae</taxon>
        <taxon>Panacibacter</taxon>
    </lineage>
</organism>
<protein>
    <submittedName>
        <fullName evidence="3">Sugar phosphate isomerase/epimerase</fullName>
    </submittedName>
</protein>
<evidence type="ECO:0000313" key="4">
    <source>
        <dbReference type="Proteomes" id="UP000628448"/>
    </source>
</evidence>
<name>A0A931E0U6_9BACT</name>
<keyword evidence="3" id="KW-0413">Isomerase</keyword>
<evidence type="ECO:0000259" key="2">
    <source>
        <dbReference type="Pfam" id="PF01261"/>
    </source>
</evidence>
<dbReference type="SUPFAM" id="SSF51658">
    <property type="entry name" value="Xylose isomerase-like"/>
    <property type="match status" value="1"/>
</dbReference>
<feature type="domain" description="Xylose isomerase-like TIM barrel" evidence="2">
    <location>
        <begin position="57"/>
        <end position="281"/>
    </location>
</feature>
<dbReference type="InterPro" id="IPR013022">
    <property type="entry name" value="Xyl_isomerase-like_TIM-brl"/>
</dbReference>
<gene>
    <name evidence="3" type="ORF">I5907_03965</name>
</gene>
<dbReference type="InterPro" id="IPR050312">
    <property type="entry name" value="IolE/XylAMocC-like"/>
</dbReference>
<dbReference type="Proteomes" id="UP000628448">
    <property type="component" value="Unassembled WGS sequence"/>
</dbReference>
<keyword evidence="4" id="KW-1185">Reference proteome</keyword>
<sequence length="286" mass="31879">MSYSRRKFLQTSGLLTAGAMLASNNIFAAKDPLNAYGIQLWTVKEDMMKDAKGTLKALASYGYKQIEGFEGKNGMFWGMTVGEMKSYLADLGMTMISSHCNINDKFEIKAANAANMGMKYLICPYLGPQKTIDDYKRAADNFNAKAEICKKNGLRFAYHNHGYSFQMTDGQMPQDVMMNNTNPDLVDFEMDMYWVITGGANIDDYLKKFKGRWKLCHVKDRDKAADPKEADASVILGTGSIDYPSILTKAKKAGVEYFIVEQEKFTGSTPLASAEADAKYMATLKV</sequence>
<dbReference type="EMBL" id="JADWYR010000001">
    <property type="protein sequence ID" value="MBG9375375.1"/>
    <property type="molecule type" value="Genomic_DNA"/>
</dbReference>
<dbReference type="AlphaFoldDB" id="A0A931E0U6"/>
<evidence type="ECO:0000313" key="3">
    <source>
        <dbReference type="EMBL" id="MBG9375375.1"/>
    </source>
</evidence>
<dbReference type="InterPro" id="IPR036237">
    <property type="entry name" value="Xyl_isomerase-like_sf"/>
</dbReference>
<dbReference type="RefSeq" id="WP_196989429.1">
    <property type="nucleotide sequence ID" value="NZ_JADWYR010000001.1"/>
</dbReference>
<dbReference type="InterPro" id="IPR006311">
    <property type="entry name" value="TAT_signal"/>
</dbReference>
<feature type="chain" id="PRO_5036746439" evidence="1">
    <location>
        <begin position="29"/>
        <end position="286"/>
    </location>
</feature>
<dbReference type="PROSITE" id="PS51318">
    <property type="entry name" value="TAT"/>
    <property type="match status" value="1"/>
</dbReference>
<keyword evidence="1" id="KW-0732">Signal</keyword>
<proteinExistence type="predicted"/>
<dbReference type="GO" id="GO:0016853">
    <property type="term" value="F:isomerase activity"/>
    <property type="evidence" value="ECO:0007669"/>
    <property type="project" value="UniProtKB-KW"/>
</dbReference>